<gene>
    <name evidence="1" type="ordered locus">Calkr_2555</name>
</gene>
<evidence type="ECO:0000313" key="1">
    <source>
        <dbReference type="EMBL" id="ADQ41980.1"/>
    </source>
</evidence>
<dbReference type="KEGG" id="cki:Calkr_2555"/>
<sequence>MKKRLISFLLLVFFLLIFEGSAYSGTKQIANIVSKDYSDYQKILWVVSHGYMSLISGNFMPESYVKRRHFAKVLIKLSGDIANLANPEKSTFVDVLKTDFRNYETGNTASSRILCGLIYVLSFRIFIPSILHNYKIFIF</sequence>
<reference evidence="1 2" key="2">
    <citation type="journal article" date="2011" name="J. Bacteriol.">
        <title>Complete genome sequences for the anaerobic, extremely thermophilic plant biomass-degrading bacteria Caldicellulosiruptor hydrothermalis, Caldicellulosiruptor kristjanssonii, Caldicellulosiruptor kronotskyensis, Caldicellulosiruptor owensenis, and Caldicellulosiruptor lactoaceticus.</title>
        <authorList>
            <person name="Blumer-Schuette S.E."/>
            <person name="Ozdemir I."/>
            <person name="Mistry D."/>
            <person name="Lucas S."/>
            <person name="Lapidus A."/>
            <person name="Cheng J.F."/>
            <person name="Goodwin L.A."/>
            <person name="Pitluck S."/>
            <person name="Land M.L."/>
            <person name="Hauser L.J."/>
            <person name="Woyke T."/>
            <person name="Mikhailova N."/>
            <person name="Pati A."/>
            <person name="Kyrpides N.C."/>
            <person name="Ivanova N."/>
            <person name="Detter J.C."/>
            <person name="Walston-Davenport K."/>
            <person name="Han S."/>
            <person name="Adams M.W."/>
            <person name="Kelly R.M."/>
        </authorList>
    </citation>
    <scope>NUCLEOTIDE SEQUENCE [LARGE SCALE GENOMIC DNA]</scope>
    <source>
        <strain evidence="2">ATCC 700853 / DSM 12137 / I77R1B</strain>
    </source>
</reference>
<reference key="1">
    <citation type="submission" date="2010-11" db="EMBL/GenBank/DDBJ databases">
        <title>Complete sequence of chromosome of Caldicellulosiruptor kristjanssonii 177R1B.</title>
        <authorList>
            <consortium name="US DOE Joint Genome Institute"/>
            <person name="Lucas S."/>
            <person name="Copeland A."/>
            <person name="Lapidus A."/>
            <person name="Cheng J.-F."/>
            <person name="Bruce D."/>
            <person name="Goodwin L."/>
            <person name="Pitluck S."/>
            <person name="Davenport K."/>
            <person name="Detter J.C."/>
            <person name="Han C."/>
            <person name="Tapia R."/>
            <person name="Land M."/>
            <person name="Hauser L."/>
            <person name="Jeffries C."/>
            <person name="Kyrpides N."/>
            <person name="Ivanova N."/>
            <person name="Mikhailova N."/>
            <person name="Blumer-Schuette S.E."/>
            <person name="Kelly R.M."/>
            <person name="Woyke T."/>
        </authorList>
    </citation>
    <scope>NUCLEOTIDE SEQUENCE</scope>
    <source>
        <strain>177R1B</strain>
    </source>
</reference>
<dbReference type="RefSeq" id="WP_013433691.1">
    <property type="nucleotide sequence ID" value="NC_014721.1"/>
</dbReference>
<proteinExistence type="predicted"/>
<evidence type="ECO:0000313" key="2">
    <source>
        <dbReference type="Proteomes" id="UP000009256"/>
    </source>
</evidence>
<accession>E4S8X5</accession>
<organism evidence="1 2">
    <name type="scientific">Caldicellulosiruptor acetigenus (strain ATCC 700853 / DSM 12137 / I77R1B)</name>
    <name type="common">Caldicellulosiruptor kristjanssonii</name>
    <dbReference type="NCBI Taxonomy" id="632335"/>
    <lineage>
        <taxon>Bacteria</taxon>
        <taxon>Bacillati</taxon>
        <taxon>Bacillota</taxon>
        <taxon>Bacillota incertae sedis</taxon>
        <taxon>Caldicellulosiruptorales</taxon>
        <taxon>Caldicellulosiruptoraceae</taxon>
        <taxon>Caldicellulosiruptor</taxon>
    </lineage>
</organism>
<name>E4S8X5_CALA7</name>
<dbReference type="EMBL" id="CP002326">
    <property type="protein sequence ID" value="ADQ41980.1"/>
    <property type="molecule type" value="Genomic_DNA"/>
</dbReference>
<evidence type="ECO:0008006" key="3">
    <source>
        <dbReference type="Google" id="ProtNLM"/>
    </source>
</evidence>
<dbReference type="HOGENOM" id="CLU_1841429_0_0_9"/>
<protein>
    <recommendedName>
        <fullName evidence="3">SLH domain-containing protein</fullName>
    </recommendedName>
</protein>
<keyword evidence="2" id="KW-1185">Reference proteome</keyword>
<dbReference type="Proteomes" id="UP000009256">
    <property type="component" value="Chromosome"/>
</dbReference>
<dbReference type="AlphaFoldDB" id="E4S8X5"/>